<feature type="domain" description="Brix" evidence="9">
    <location>
        <begin position="404"/>
        <end position="587"/>
    </location>
</feature>
<dbReference type="InterPro" id="IPR044281">
    <property type="entry name" value="IMP4/RPF1"/>
</dbReference>
<dbReference type="Gene3D" id="3.30.420.10">
    <property type="entry name" value="Ribonuclease H-like superfamily/Ribonuclease H"/>
    <property type="match status" value="1"/>
</dbReference>
<evidence type="ECO:0000256" key="2">
    <source>
        <dbReference type="ARBA" id="ARBA00010489"/>
    </source>
</evidence>
<evidence type="ECO:0000256" key="4">
    <source>
        <dbReference type="ARBA" id="ARBA00022722"/>
    </source>
</evidence>
<feature type="region of interest" description="Disordered" evidence="8">
    <location>
        <begin position="1"/>
        <end position="62"/>
    </location>
</feature>
<sequence length="613" mass="70624">MVNKKPKNSKEHANDTGSKATQQLLKNQGTMKTKKKRKFKPAGIIQDKPKDSLHKLVSNVRRSKDEVSSNWQAFLASGQLPKSSKPVSKKIAPQSNTSIKEDSNRQGFSKPSHKAVAVIPEAPTVDFTSDDSYVTELDPKTEAQKHELTRCIAMDCEMVGVFDGKESILARVSLVNQHGECVYDRFVKPKEKVADYRTKVSGVRPSDLKRGEEFEVVQREVAAILDGRILVGHALRNDMKVLLINHPPKMIRDTSRFRLFRNITNGRTPSLKKLAQEILGVTIQTGEHSSVEDAKATMQLYNLYQKEWEEHRMQKKVKRRKNAIAAAVGQSKTWAKSKKTFKAKKALRKKREEEGAPKQVPHTIESLRVPDETTVHITDEKQLEIEKDHELDELSTYFSQEVEPKVLITYCDNPLKKTRIFGRELTRIIPNSISLYRNRSGTKKICQSAIREGFTDVIIINEDMRQPNGLLLIHLPNGPTAHFRLSNVRITPELKRNHREITHHRPEVILNNFTTRLGLTVSRMLASLFHFDPQFKGRRAVTFHNQRDYIFFRHHRYEFKNGKRVALRELGPRFTMKLRSLQHGTFDSKTGEYEWTSEGRRHEIETSRRKFFL</sequence>
<dbReference type="SMART" id="SM00479">
    <property type="entry name" value="EXOIII"/>
    <property type="match status" value="1"/>
</dbReference>
<keyword evidence="6" id="KW-0269">Exonuclease</keyword>
<reference evidence="10" key="1">
    <citation type="submission" date="2021-07" db="EMBL/GenBank/DDBJ databases">
        <authorList>
            <person name="Catto M.A."/>
            <person name="Jacobson A."/>
            <person name="Kennedy G."/>
            <person name="Labadie P."/>
            <person name="Hunt B.G."/>
            <person name="Srinivasan R."/>
        </authorList>
    </citation>
    <scope>NUCLEOTIDE SEQUENCE</scope>
    <source>
        <strain evidence="10">PL_HMW_Pooled</strain>
        <tissue evidence="10">Head</tissue>
    </source>
</reference>
<organism evidence="10 11">
    <name type="scientific">Frankliniella fusca</name>
    <dbReference type="NCBI Taxonomy" id="407009"/>
    <lineage>
        <taxon>Eukaryota</taxon>
        <taxon>Metazoa</taxon>
        <taxon>Ecdysozoa</taxon>
        <taxon>Arthropoda</taxon>
        <taxon>Hexapoda</taxon>
        <taxon>Insecta</taxon>
        <taxon>Pterygota</taxon>
        <taxon>Neoptera</taxon>
        <taxon>Paraneoptera</taxon>
        <taxon>Thysanoptera</taxon>
        <taxon>Terebrantia</taxon>
        <taxon>Thripoidea</taxon>
        <taxon>Thripidae</taxon>
        <taxon>Frankliniella</taxon>
    </lineage>
</organism>
<keyword evidence="11" id="KW-1185">Reference proteome</keyword>
<comment type="subcellular location">
    <subcellularLocation>
        <location evidence="1">Nucleus</location>
    </subcellularLocation>
</comment>
<evidence type="ECO:0000256" key="3">
    <source>
        <dbReference type="ARBA" id="ARBA00016937"/>
    </source>
</evidence>
<protein>
    <recommendedName>
        <fullName evidence="3">RNA exonuclease 4</fullName>
    </recommendedName>
</protein>
<dbReference type="GO" id="GO:0005730">
    <property type="term" value="C:nucleolus"/>
    <property type="evidence" value="ECO:0007669"/>
    <property type="project" value="TreeGrafter"/>
</dbReference>
<evidence type="ECO:0000256" key="5">
    <source>
        <dbReference type="ARBA" id="ARBA00022801"/>
    </source>
</evidence>
<dbReference type="GO" id="GO:0008408">
    <property type="term" value="F:3'-5' exonuclease activity"/>
    <property type="evidence" value="ECO:0007669"/>
    <property type="project" value="InterPro"/>
</dbReference>
<dbReference type="GO" id="GO:0000460">
    <property type="term" value="P:maturation of 5.8S rRNA"/>
    <property type="evidence" value="ECO:0007669"/>
    <property type="project" value="TreeGrafter"/>
</dbReference>
<dbReference type="GO" id="GO:0030687">
    <property type="term" value="C:preribosome, large subunit precursor"/>
    <property type="evidence" value="ECO:0007669"/>
    <property type="project" value="TreeGrafter"/>
</dbReference>
<proteinExistence type="inferred from homology"/>
<dbReference type="InterPro" id="IPR036397">
    <property type="entry name" value="RNaseH_sf"/>
</dbReference>
<dbReference type="PANTHER" id="PTHR22734">
    <property type="entry name" value="U3 SMALL NUCLEOLAR RIBONUCLEOPROTEIN PROTEIN IMP4"/>
    <property type="match status" value="1"/>
</dbReference>
<keyword evidence="5" id="KW-0378">Hydrolase</keyword>
<dbReference type="Proteomes" id="UP001219518">
    <property type="component" value="Unassembled WGS sequence"/>
</dbReference>
<dbReference type="PROSITE" id="PS50833">
    <property type="entry name" value="BRIX"/>
    <property type="match status" value="1"/>
</dbReference>
<dbReference type="SUPFAM" id="SSF52954">
    <property type="entry name" value="Class II aaRS ABD-related"/>
    <property type="match status" value="1"/>
</dbReference>
<reference evidence="10" key="2">
    <citation type="journal article" date="2023" name="BMC Genomics">
        <title>Pest status, molecular evolution, and epigenetic factors derived from the genome assembly of Frankliniella fusca, a thysanopteran phytovirus vector.</title>
        <authorList>
            <person name="Catto M.A."/>
            <person name="Labadie P.E."/>
            <person name="Jacobson A.L."/>
            <person name="Kennedy G.G."/>
            <person name="Srinivasan R."/>
            <person name="Hunt B.G."/>
        </authorList>
    </citation>
    <scope>NUCLEOTIDE SEQUENCE</scope>
    <source>
        <strain evidence="10">PL_HMW_Pooled</strain>
    </source>
</reference>
<evidence type="ECO:0000256" key="8">
    <source>
        <dbReference type="SAM" id="MobiDB-lite"/>
    </source>
</evidence>
<keyword evidence="7" id="KW-0539">Nucleus</keyword>
<dbReference type="FunFam" id="3.30.420.10:FF:000007">
    <property type="entry name" value="Interferon-stimulated exonuclease gene 20"/>
    <property type="match status" value="1"/>
</dbReference>
<comment type="similarity">
    <text evidence="2">Belongs to the REXO4 family.</text>
</comment>
<dbReference type="InterPro" id="IPR037431">
    <property type="entry name" value="REX4_DEDDh_dom"/>
</dbReference>
<comment type="caution">
    <text evidence="10">The sequence shown here is derived from an EMBL/GenBank/DDBJ whole genome shotgun (WGS) entry which is preliminary data.</text>
</comment>
<dbReference type="InterPro" id="IPR007109">
    <property type="entry name" value="Brix"/>
</dbReference>
<dbReference type="GO" id="GO:0042134">
    <property type="term" value="F:rRNA primary transcript binding"/>
    <property type="evidence" value="ECO:0007669"/>
    <property type="project" value="InterPro"/>
</dbReference>
<evidence type="ECO:0000313" key="11">
    <source>
        <dbReference type="Proteomes" id="UP001219518"/>
    </source>
</evidence>
<name>A0AAE1HSH3_9NEOP</name>
<evidence type="ECO:0000256" key="7">
    <source>
        <dbReference type="ARBA" id="ARBA00023242"/>
    </source>
</evidence>
<dbReference type="Pfam" id="PF04427">
    <property type="entry name" value="Brix"/>
    <property type="match status" value="1"/>
</dbReference>
<dbReference type="GO" id="GO:0000470">
    <property type="term" value="P:maturation of LSU-rRNA"/>
    <property type="evidence" value="ECO:0007669"/>
    <property type="project" value="TreeGrafter"/>
</dbReference>
<evidence type="ECO:0000256" key="1">
    <source>
        <dbReference type="ARBA" id="ARBA00004123"/>
    </source>
</evidence>
<feature type="compositionally biased region" description="Polar residues" evidence="8">
    <location>
        <begin position="15"/>
        <end position="31"/>
    </location>
</feature>
<dbReference type="EMBL" id="JAHWGI010001270">
    <property type="protein sequence ID" value="KAK3926664.1"/>
    <property type="molecule type" value="Genomic_DNA"/>
</dbReference>
<dbReference type="SUPFAM" id="SSF53098">
    <property type="entry name" value="Ribonuclease H-like"/>
    <property type="match status" value="1"/>
</dbReference>
<evidence type="ECO:0000256" key="6">
    <source>
        <dbReference type="ARBA" id="ARBA00022839"/>
    </source>
</evidence>
<dbReference type="AlphaFoldDB" id="A0AAE1HSH3"/>
<accession>A0AAE1HSH3</accession>
<gene>
    <name evidence="10" type="ORF">KUF71_015000</name>
</gene>
<dbReference type="PANTHER" id="PTHR22734:SF3">
    <property type="entry name" value="RIBOSOME PRODUCTION FACTOR 1"/>
    <property type="match status" value="1"/>
</dbReference>
<dbReference type="Gene3D" id="3.40.50.10480">
    <property type="entry name" value="Probable brix-domain ribosomal biogenesis protein"/>
    <property type="match status" value="1"/>
</dbReference>
<dbReference type="CDD" id="cd06144">
    <property type="entry name" value="REX4_like"/>
    <property type="match status" value="1"/>
</dbReference>
<dbReference type="InterPro" id="IPR012337">
    <property type="entry name" value="RNaseH-like_sf"/>
</dbReference>
<keyword evidence="4" id="KW-0540">Nuclease</keyword>
<dbReference type="FunFam" id="3.40.50.10480:FF:000002">
    <property type="entry name" value="Ribosome production factor 1"/>
    <property type="match status" value="1"/>
</dbReference>
<dbReference type="InterPro" id="IPR013520">
    <property type="entry name" value="Ribonucl_H"/>
</dbReference>
<evidence type="ECO:0000259" key="9">
    <source>
        <dbReference type="PROSITE" id="PS50833"/>
    </source>
</evidence>
<feature type="region of interest" description="Disordered" evidence="8">
    <location>
        <begin position="81"/>
        <end position="113"/>
    </location>
</feature>
<dbReference type="Pfam" id="PF00929">
    <property type="entry name" value="RNase_T"/>
    <property type="match status" value="1"/>
</dbReference>
<dbReference type="SMART" id="SM00879">
    <property type="entry name" value="Brix"/>
    <property type="match status" value="1"/>
</dbReference>
<evidence type="ECO:0000313" key="10">
    <source>
        <dbReference type="EMBL" id="KAK3926664.1"/>
    </source>
</evidence>